<gene>
    <name evidence="4" type="ORF">FGG08_002769</name>
</gene>
<dbReference type="SMART" id="SM00248">
    <property type="entry name" value="ANK"/>
    <property type="match status" value="8"/>
</dbReference>
<dbReference type="EMBL" id="JAGHQL010000044">
    <property type="protein sequence ID" value="KAH0542909.1"/>
    <property type="molecule type" value="Genomic_DNA"/>
</dbReference>
<proteinExistence type="predicted"/>
<feature type="repeat" description="ANK" evidence="3">
    <location>
        <begin position="90"/>
        <end position="122"/>
    </location>
</feature>
<dbReference type="AlphaFoldDB" id="A0A9P8I5Q9"/>
<dbReference type="InterPro" id="IPR036770">
    <property type="entry name" value="Ankyrin_rpt-contain_sf"/>
</dbReference>
<protein>
    <submittedName>
        <fullName evidence="4">Uncharacterized protein</fullName>
    </submittedName>
</protein>
<evidence type="ECO:0000256" key="2">
    <source>
        <dbReference type="ARBA" id="ARBA00023043"/>
    </source>
</evidence>
<feature type="repeat" description="ANK" evidence="3">
    <location>
        <begin position="200"/>
        <end position="236"/>
    </location>
</feature>
<sequence>MNVIPLASTSRLKSLGPPSWSETYSCWGDSQVEGYSTPFQDDAVRLGEDSMEDRDSQGRTRLRQVALDGSREQVQQLFAEGADINASGRRGSQPLHYAASGAFTEVAGHLVGSGASIGATDGSGWTHPHSAAATELKGCGNLRDMEKLLKTRPEPSTTDLRGNTPLHLALAHADSADWTQLPSVKRLLDQGADVNLHNAAGVTPFQMALEHLGSQIPPALITMFLQHGANVNLRNTAGVTPFQVALEHLGSRIPPALITMFLQHGANVGLKDRKGILPFQLYLEKLRPFRYCHPFLKDETNAVARAFLVYGATPNITSRPEESLLCYLLRDGDYLRYNPELVLLICEKANPNFRGRGGDYPLHEVIACSIKHGLNCVGVLQLLLDRGADPNAVNDAKVSPLLALLSTRGKRLETLRMTKALLEKGADPMLRDSYGRLAVYEVVKLYEGEVRRDIVKLLLSASSNPCELLNRDSPPIGPEDIWWQLFDVALQSSRAGYPCIGLIALRNKGWLLPATTDQAVIHAVALTVTAEAGLDHFTSEEWNGSQGASSTPCAPAIHAGDFTGDFASLLRVCQQQGIEVDRHYHYQLDRFE</sequence>
<dbReference type="PROSITE" id="PS50088">
    <property type="entry name" value="ANK_REPEAT"/>
    <property type="match status" value="5"/>
</dbReference>
<keyword evidence="2 3" id="KW-0040">ANK repeat</keyword>
<organism evidence="4 5">
    <name type="scientific">Glutinoglossum americanum</name>
    <dbReference type="NCBI Taxonomy" id="1670608"/>
    <lineage>
        <taxon>Eukaryota</taxon>
        <taxon>Fungi</taxon>
        <taxon>Dikarya</taxon>
        <taxon>Ascomycota</taxon>
        <taxon>Pezizomycotina</taxon>
        <taxon>Geoglossomycetes</taxon>
        <taxon>Geoglossales</taxon>
        <taxon>Geoglossaceae</taxon>
        <taxon>Glutinoglossum</taxon>
    </lineage>
</organism>
<evidence type="ECO:0000313" key="5">
    <source>
        <dbReference type="Proteomes" id="UP000698800"/>
    </source>
</evidence>
<dbReference type="SUPFAM" id="SSF48403">
    <property type="entry name" value="Ankyrin repeat"/>
    <property type="match status" value="2"/>
</dbReference>
<evidence type="ECO:0000256" key="1">
    <source>
        <dbReference type="ARBA" id="ARBA00022737"/>
    </source>
</evidence>
<dbReference type="Gene3D" id="1.25.40.20">
    <property type="entry name" value="Ankyrin repeat-containing domain"/>
    <property type="match status" value="2"/>
</dbReference>
<reference evidence="4" key="1">
    <citation type="submission" date="2021-03" db="EMBL/GenBank/DDBJ databases">
        <title>Comparative genomics and phylogenomic investigation of the class Geoglossomycetes provide insights into ecological specialization and systematics.</title>
        <authorList>
            <person name="Melie T."/>
            <person name="Pirro S."/>
            <person name="Miller A.N."/>
            <person name="Quandt A."/>
        </authorList>
    </citation>
    <scope>NUCLEOTIDE SEQUENCE</scope>
    <source>
        <strain evidence="4">GBOQ0MN5Z8</strain>
    </source>
</reference>
<feature type="repeat" description="ANK" evidence="3">
    <location>
        <begin position="357"/>
        <end position="395"/>
    </location>
</feature>
<dbReference type="Proteomes" id="UP000698800">
    <property type="component" value="Unassembled WGS sequence"/>
</dbReference>
<feature type="repeat" description="ANK" evidence="3">
    <location>
        <begin position="161"/>
        <end position="199"/>
    </location>
</feature>
<dbReference type="InterPro" id="IPR002110">
    <property type="entry name" value="Ankyrin_rpt"/>
</dbReference>
<dbReference type="PROSITE" id="PS50297">
    <property type="entry name" value="ANK_REP_REGION"/>
    <property type="match status" value="2"/>
</dbReference>
<dbReference type="PANTHER" id="PTHR24171">
    <property type="entry name" value="ANKYRIN REPEAT DOMAIN-CONTAINING PROTEIN 39-RELATED"/>
    <property type="match status" value="1"/>
</dbReference>
<dbReference type="PRINTS" id="PR01415">
    <property type="entry name" value="ANKYRIN"/>
</dbReference>
<evidence type="ECO:0000313" key="4">
    <source>
        <dbReference type="EMBL" id="KAH0542909.1"/>
    </source>
</evidence>
<keyword evidence="1" id="KW-0677">Repeat</keyword>
<comment type="caution">
    <text evidence="4">The sequence shown here is derived from an EMBL/GenBank/DDBJ whole genome shotgun (WGS) entry which is preliminary data.</text>
</comment>
<feature type="repeat" description="ANK" evidence="3">
    <location>
        <begin position="57"/>
        <end position="89"/>
    </location>
</feature>
<evidence type="ECO:0000256" key="3">
    <source>
        <dbReference type="PROSITE-ProRule" id="PRU00023"/>
    </source>
</evidence>
<name>A0A9P8I5Q9_9PEZI</name>
<accession>A0A9P8I5Q9</accession>
<keyword evidence="5" id="KW-1185">Reference proteome</keyword>
<dbReference type="OrthoDB" id="823504at2759"/>
<dbReference type="Pfam" id="PF00023">
    <property type="entry name" value="Ank"/>
    <property type="match status" value="2"/>
</dbReference>